<evidence type="ECO:0000313" key="3">
    <source>
        <dbReference type="Proteomes" id="UP000184267"/>
    </source>
</evidence>
<comment type="caution">
    <text evidence="2">The sequence shown here is derived from an EMBL/GenBank/DDBJ whole genome shotgun (WGS) entry which is preliminary data.</text>
</comment>
<feature type="compositionally biased region" description="Polar residues" evidence="1">
    <location>
        <begin position="199"/>
        <end position="208"/>
    </location>
</feature>
<reference evidence="2 3" key="1">
    <citation type="submission" date="2016-10" db="EMBL/GenBank/DDBJ databases">
        <title>Genome sequence of the basidiomycete white-rot fungus Trametes pubescens.</title>
        <authorList>
            <person name="Makela M.R."/>
            <person name="Granchi Z."/>
            <person name="Peng M."/>
            <person name="De Vries R.P."/>
            <person name="Grigoriev I."/>
            <person name="Riley R."/>
            <person name="Hilden K."/>
        </authorList>
    </citation>
    <scope>NUCLEOTIDE SEQUENCE [LARGE SCALE GENOMIC DNA]</scope>
    <source>
        <strain evidence="2 3">FBCC735</strain>
    </source>
</reference>
<accession>A0A1M2V7X7</accession>
<gene>
    <name evidence="2" type="ORF">TRAPUB_5628</name>
</gene>
<feature type="compositionally biased region" description="Low complexity" evidence="1">
    <location>
        <begin position="162"/>
        <end position="185"/>
    </location>
</feature>
<keyword evidence="3" id="KW-1185">Reference proteome</keyword>
<feature type="region of interest" description="Disordered" evidence="1">
    <location>
        <begin position="252"/>
        <end position="382"/>
    </location>
</feature>
<feature type="compositionally biased region" description="Low complexity" evidence="1">
    <location>
        <begin position="118"/>
        <end position="149"/>
    </location>
</feature>
<sequence>MRQPSKPVNIDQLSPLIQRLPATHASSTIDMSDGSDNRSIIDSDTEVDTDTVMTPGHLTTSGSGSTGSASQASPPPPLSPFAPPPPPREIHRIPDRDLPHMSPWDQYQRNLRYIPPASSSSASPDSLSSQRSGGNGASAGSSAGYSEGSRNGPGPSMGRGHPGSSPGSAWSPAASSASGGAMASPDAHFRPGRPVAASSAHSPGSQAGSDWAAYGVNSNTYGVYPSPTYGPAVGSNESLQLPAGRLLPSATLFSNAHAQAPHGGPLGSPSGASRSGSGPHGVPPLGSPFGSPTAGAPPPLGSPYGGSGAPRGAPPPGYEDAIRGWQASWDSQNFHARSGSLPVQQSDPQYPPLKKRPASDRYDYDQSGAWKHREDRDDGRHN</sequence>
<feature type="compositionally biased region" description="Polar residues" evidence="1">
    <location>
        <begin position="328"/>
        <end position="348"/>
    </location>
</feature>
<feature type="compositionally biased region" description="Basic and acidic residues" evidence="1">
    <location>
        <begin position="88"/>
        <end position="99"/>
    </location>
</feature>
<dbReference type="AlphaFoldDB" id="A0A1M2V7X7"/>
<organism evidence="2 3">
    <name type="scientific">Trametes pubescens</name>
    <name type="common">White-rot fungus</name>
    <dbReference type="NCBI Taxonomy" id="154538"/>
    <lineage>
        <taxon>Eukaryota</taxon>
        <taxon>Fungi</taxon>
        <taxon>Dikarya</taxon>
        <taxon>Basidiomycota</taxon>
        <taxon>Agaricomycotina</taxon>
        <taxon>Agaricomycetes</taxon>
        <taxon>Polyporales</taxon>
        <taxon>Polyporaceae</taxon>
        <taxon>Trametes</taxon>
    </lineage>
</organism>
<protein>
    <submittedName>
        <fullName evidence="2">Uncharacterized protein</fullName>
    </submittedName>
</protein>
<evidence type="ECO:0000256" key="1">
    <source>
        <dbReference type="SAM" id="MobiDB-lite"/>
    </source>
</evidence>
<feature type="compositionally biased region" description="Low complexity" evidence="1">
    <location>
        <begin position="59"/>
        <end position="72"/>
    </location>
</feature>
<feature type="compositionally biased region" description="Basic and acidic residues" evidence="1">
    <location>
        <begin position="371"/>
        <end position="382"/>
    </location>
</feature>
<feature type="region of interest" description="Disordered" evidence="1">
    <location>
        <begin position="1"/>
        <end position="212"/>
    </location>
</feature>
<dbReference type="EMBL" id="MNAD01001601">
    <property type="protein sequence ID" value="OJT03701.1"/>
    <property type="molecule type" value="Genomic_DNA"/>
</dbReference>
<dbReference type="Proteomes" id="UP000184267">
    <property type="component" value="Unassembled WGS sequence"/>
</dbReference>
<proteinExistence type="predicted"/>
<evidence type="ECO:0000313" key="2">
    <source>
        <dbReference type="EMBL" id="OJT03701.1"/>
    </source>
</evidence>
<dbReference type="STRING" id="154538.A0A1M2V7X7"/>
<name>A0A1M2V7X7_TRAPU</name>
<feature type="compositionally biased region" description="Low complexity" evidence="1">
    <location>
        <begin position="260"/>
        <end position="277"/>
    </location>
</feature>
<feature type="compositionally biased region" description="Pro residues" evidence="1">
    <location>
        <begin position="73"/>
        <end position="87"/>
    </location>
</feature>